<protein>
    <submittedName>
        <fullName evidence="3">Uncharacterized protein</fullName>
    </submittedName>
</protein>
<dbReference type="EMBL" id="CP046883">
    <property type="protein sequence ID" value="QNH95557.1"/>
    <property type="molecule type" value="Genomic_DNA"/>
</dbReference>
<evidence type="ECO:0000313" key="3">
    <source>
        <dbReference type="EMBL" id="QNH95557.1"/>
    </source>
</evidence>
<feature type="compositionally biased region" description="Basic and acidic residues" evidence="1">
    <location>
        <begin position="178"/>
        <end position="190"/>
    </location>
</feature>
<accession>A0A7G7YM37</accession>
<name>A0A7G7YM37_9CORY</name>
<evidence type="ECO:0000256" key="2">
    <source>
        <dbReference type="SAM" id="SignalP"/>
    </source>
</evidence>
<sequence length="208" mass="21732">MTPQMEDHIVKSQKSIAARGALALVAAGSAMALTACGAGQISQTANQVPAVNGTSGAVKNVTVRDASVVIAKDGEAYLKFTASNVEDNAASVKLESIKVDGKNVDLNGLSEIKPGGSIVTDTPDLVKEIQRGGTNLKNEYGSPKLASSEGFFPGGSKDAVFTFDKGKITIPVSIVKEQPKSGDTFRDKDQSIINQKQFEKDASEGAHH</sequence>
<evidence type="ECO:0000256" key="1">
    <source>
        <dbReference type="SAM" id="MobiDB-lite"/>
    </source>
</evidence>
<dbReference type="AlphaFoldDB" id="A0A7G7YM37"/>
<feature type="signal peptide" evidence="2">
    <location>
        <begin position="1"/>
        <end position="32"/>
    </location>
</feature>
<dbReference type="KEGG" id="cans:GP473_01560"/>
<dbReference type="Proteomes" id="UP000515275">
    <property type="component" value="Chromosome"/>
</dbReference>
<feature type="chain" id="PRO_5043366443" evidence="2">
    <location>
        <begin position="33"/>
        <end position="208"/>
    </location>
</feature>
<dbReference type="RefSeq" id="WP_185769457.1">
    <property type="nucleotide sequence ID" value="NZ_CP046883.1"/>
</dbReference>
<keyword evidence="2" id="KW-0732">Signal</keyword>
<proteinExistence type="predicted"/>
<feature type="compositionally biased region" description="Basic and acidic residues" evidence="1">
    <location>
        <begin position="197"/>
        <end position="208"/>
    </location>
</feature>
<organism evidence="3 4">
    <name type="scientific">Corynebacterium anserum</name>
    <dbReference type="NCBI Taxonomy" id="2684406"/>
    <lineage>
        <taxon>Bacteria</taxon>
        <taxon>Bacillati</taxon>
        <taxon>Actinomycetota</taxon>
        <taxon>Actinomycetes</taxon>
        <taxon>Mycobacteriales</taxon>
        <taxon>Corynebacteriaceae</taxon>
        <taxon>Corynebacterium</taxon>
    </lineage>
</organism>
<keyword evidence="4" id="KW-1185">Reference proteome</keyword>
<gene>
    <name evidence="3" type="ORF">GP473_01560</name>
</gene>
<evidence type="ECO:0000313" key="4">
    <source>
        <dbReference type="Proteomes" id="UP000515275"/>
    </source>
</evidence>
<feature type="region of interest" description="Disordered" evidence="1">
    <location>
        <begin position="178"/>
        <end position="208"/>
    </location>
</feature>
<reference evidence="3 4" key="1">
    <citation type="submission" date="2019-12" db="EMBL/GenBank/DDBJ databases">
        <title>Corynebacterium sp. nov., isolated from feces of the Anser Albifrons in China.</title>
        <authorList>
            <person name="Liu Q."/>
        </authorList>
    </citation>
    <scope>NUCLEOTIDE SEQUENCE [LARGE SCALE GENOMIC DNA]</scope>
    <source>
        <strain evidence="3 4">23H37-10</strain>
    </source>
</reference>